<evidence type="ECO:0000313" key="3">
    <source>
        <dbReference type="Proteomes" id="UP000051686"/>
    </source>
</evidence>
<proteinExistence type="predicted"/>
<organism evidence="2 3">
    <name type="scientific">Liquorilactobacillus oeni DSM 19972</name>
    <dbReference type="NCBI Taxonomy" id="1423777"/>
    <lineage>
        <taxon>Bacteria</taxon>
        <taxon>Bacillati</taxon>
        <taxon>Bacillota</taxon>
        <taxon>Bacilli</taxon>
        <taxon>Lactobacillales</taxon>
        <taxon>Lactobacillaceae</taxon>
        <taxon>Liquorilactobacillus</taxon>
    </lineage>
</organism>
<evidence type="ECO:0000256" key="1">
    <source>
        <dbReference type="SAM" id="MobiDB-lite"/>
    </source>
</evidence>
<comment type="caution">
    <text evidence="2">The sequence shown here is derived from an EMBL/GenBank/DDBJ whole genome shotgun (WGS) entry which is preliminary data.</text>
</comment>
<protein>
    <submittedName>
        <fullName evidence="2">Uncharacterized protein</fullName>
    </submittedName>
</protein>
<name>A0A0R1MLG5_9LACO</name>
<keyword evidence="3" id="KW-1185">Reference proteome</keyword>
<feature type="region of interest" description="Disordered" evidence="1">
    <location>
        <begin position="1"/>
        <end position="23"/>
    </location>
</feature>
<gene>
    <name evidence="2" type="ORF">FD46_GL000774</name>
</gene>
<dbReference type="PATRIC" id="fig|1423777.3.peg.797"/>
<dbReference type="Proteomes" id="UP000051686">
    <property type="component" value="Unassembled WGS sequence"/>
</dbReference>
<evidence type="ECO:0000313" key="2">
    <source>
        <dbReference type="EMBL" id="KRL05371.1"/>
    </source>
</evidence>
<sequence>MTFLPSNNLGAIWSSQNGSQKSSQSLSYRYFSLNIELTTWTSFRQNNGTKRYEKEL</sequence>
<reference evidence="2 3" key="1">
    <citation type="journal article" date="2015" name="Genome Announc.">
        <title>Expanding the biotechnology potential of lactobacilli through comparative genomics of 213 strains and associated genera.</title>
        <authorList>
            <person name="Sun Z."/>
            <person name="Harris H.M."/>
            <person name="McCann A."/>
            <person name="Guo C."/>
            <person name="Argimon S."/>
            <person name="Zhang W."/>
            <person name="Yang X."/>
            <person name="Jeffery I.B."/>
            <person name="Cooney J.C."/>
            <person name="Kagawa T.F."/>
            <person name="Liu W."/>
            <person name="Song Y."/>
            <person name="Salvetti E."/>
            <person name="Wrobel A."/>
            <person name="Rasinkangas P."/>
            <person name="Parkhill J."/>
            <person name="Rea M.C."/>
            <person name="O'Sullivan O."/>
            <person name="Ritari J."/>
            <person name="Douillard F.P."/>
            <person name="Paul Ross R."/>
            <person name="Yang R."/>
            <person name="Briner A.E."/>
            <person name="Felis G.E."/>
            <person name="de Vos W.M."/>
            <person name="Barrangou R."/>
            <person name="Klaenhammer T.R."/>
            <person name="Caufield P.W."/>
            <person name="Cui Y."/>
            <person name="Zhang H."/>
            <person name="O'Toole P.W."/>
        </authorList>
    </citation>
    <scope>NUCLEOTIDE SEQUENCE [LARGE SCALE GENOMIC DNA]</scope>
    <source>
        <strain evidence="2 3">DSM 19972</strain>
    </source>
</reference>
<dbReference type="EMBL" id="AZEH01000025">
    <property type="protein sequence ID" value="KRL05371.1"/>
    <property type="molecule type" value="Genomic_DNA"/>
</dbReference>
<dbReference type="AlphaFoldDB" id="A0A0R1MLG5"/>
<accession>A0A0R1MLG5</accession>
<feature type="compositionally biased region" description="Low complexity" evidence="1">
    <location>
        <begin position="14"/>
        <end position="23"/>
    </location>
</feature>